<evidence type="ECO:0000313" key="3">
    <source>
        <dbReference type="Proteomes" id="UP001208245"/>
    </source>
</evidence>
<dbReference type="RefSeq" id="WP_263821879.1">
    <property type="nucleotide sequence ID" value="NZ_JAOXHL010000002.1"/>
</dbReference>
<proteinExistence type="predicted"/>
<evidence type="ECO:0000313" key="2">
    <source>
        <dbReference type="EMBL" id="MCV3728564.1"/>
    </source>
</evidence>
<dbReference type="InterPro" id="IPR055346">
    <property type="entry name" value="Fe-S_cluster_assembly_SufBD"/>
</dbReference>
<feature type="domain" description="SUF system FeS cluster assembly SufBD core" evidence="1">
    <location>
        <begin position="121"/>
        <end position="174"/>
    </location>
</feature>
<sequence length="203" mass="23259">MQENKKELIIISDDQQYDLHARENTDYYVLSLDPLSHTTNINHYLYDRVESKVHILVLNFDQFQKQINVQAHLNNDLSVATNYVQVIGFNDSQTSIFLNAHLHANCHNNQVAQTIKATLFNNAQVKGQPTLTIDSNDVKASHAYEVGNVSDDVLFYLALKGFSKQEAIYLLVGAIFNQVLMHFDEEVRNKYAQLIKNTFERVA</sequence>
<reference evidence="2 3" key="1">
    <citation type="journal article" date="2020" name="Int. J. Syst. Evol. Microbiol.">
        <title>Ureaplasma miroungigenitalium sp. nov. isolated from northern elephant seals (Mirounga angustirostris) and Ureaplasma zalophigenitalium sp. nov. isolated from California sea lions (Zalophus californianus).</title>
        <authorList>
            <person name="Volokhov D.V."/>
            <person name="Gulland F.M."/>
            <person name="Gao Y."/>
            <person name="Chizhikov V.E."/>
        </authorList>
    </citation>
    <scope>NUCLEOTIDE SEQUENCE [LARGE SCALE GENOMIC DNA]</scope>
    <source>
        <strain evidence="2 3">ES3182-GEN</strain>
    </source>
</reference>
<dbReference type="InterPro" id="IPR037284">
    <property type="entry name" value="SUF_FeS_clus_asmbl_SufBD_sf"/>
</dbReference>
<name>A0ABT3BMT3_9BACT</name>
<dbReference type="Pfam" id="PF01458">
    <property type="entry name" value="SUFBD_core"/>
    <property type="match status" value="1"/>
</dbReference>
<accession>A0ABT3BMT3</accession>
<organism evidence="2 3">
    <name type="scientific">Ureaplasma miroungigenitalium</name>
    <dbReference type="NCBI Taxonomy" id="1042321"/>
    <lineage>
        <taxon>Bacteria</taxon>
        <taxon>Bacillati</taxon>
        <taxon>Mycoplasmatota</taxon>
        <taxon>Mycoplasmoidales</taxon>
        <taxon>Mycoplasmoidaceae</taxon>
        <taxon>Ureaplasma</taxon>
    </lineage>
</organism>
<dbReference type="PANTHER" id="PTHR43575">
    <property type="entry name" value="PROTEIN ABCI7, CHLOROPLASTIC"/>
    <property type="match status" value="1"/>
</dbReference>
<protein>
    <submittedName>
        <fullName evidence="2">SufD family Fe-S cluster assembly protein</fullName>
    </submittedName>
</protein>
<dbReference type="PANTHER" id="PTHR43575:SF1">
    <property type="entry name" value="PROTEIN ABCI7, CHLOROPLASTIC"/>
    <property type="match status" value="1"/>
</dbReference>
<dbReference type="SUPFAM" id="SSF101960">
    <property type="entry name" value="Stabilizer of iron transporter SufD"/>
    <property type="match status" value="1"/>
</dbReference>
<dbReference type="EMBL" id="JAOXHL010000002">
    <property type="protein sequence ID" value="MCV3728564.1"/>
    <property type="molecule type" value="Genomic_DNA"/>
</dbReference>
<dbReference type="Proteomes" id="UP001208245">
    <property type="component" value="Unassembled WGS sequence"/>
</dbReference>
<keyword evidence="3" id="KW-1185">Reference proteome</keyword>
<comment type="caution">
    <text evidence="2">The sequence shown here is derived from an EMBL/GenBank/DDBJ whole genome shotgun (WGS) entry which is preliminary data.</text>
</comment>
<gene>
    <name evidence="2" type="ORF">OF376_02140</name>
</gene>
<evidence type="ECO:0000259" key="1">
    <source>
        <dbReference type="Pfam" id="PF01458"/>
    </source>
</evidence>
<dbReference type="InterPro" id="IPR000825">
    <property type="entry name" value="SUF_FeS_clus_asmbl_SufBD_core"/>
</dbReference>